<dbReference type="AlphaFoldDB" id="A0A0F8WXF9"/>
<gene>
    <name evidence="1" type="ORF">LCGC14_3097880</name>
</gene>
<proteinExistence type="predicted"/>
<reference evidence="1" key="1">
    <citation type="journal article" date="2015" name="Nature">
        <title>Complex archaea that bridge the gap between prokaryotes and eukaryotes.</title>
        <authorList>
            <person name="Spang A."/>
            <person name="Saw J.H."/>
            <person name="Jorgensen S.L."/>
            <person name="Zaremba-Niedzwiedzka K."/>
            <person name="Martijn J."/>
            <person name="Lind A.E."/>
            <person name="van Eijk R."/>
            <person name="Schleper C."/>
            <person name="Guy L."/>
            <person name="Ettema T.J."/>
        </authorList>
    </citation>
    <scope>NUCLEOTIDE SEQUENCE</scope>
</reference>
<evidence type="ECO:0000313" key="1">
    <source>
        <dbReference type="EMBL" id="KKK53130.1"/>
    </source>
</evidence>
<organism evidence="1">
    <name type="scientific">marine sediment metagenome</name>
    <dbReference type="NCBI Taxonomy" id="412755"/>
    <lineage>
        <taxon>unclassified sequences</taxon>
        <taxon>metagenomes</taxon>
        <taxon>ecological metagenomes</taxon>
    </lineage>
</organism>
<feature type="non-terminal residue" evidence="1">
    <location>
        <position position="1"/>
    </location>
</feature>
<comment type="caution">
    <text evidence="1">The sequence shown here is derived from an EMBL/GenBank/DDBJ whole genome shotgun (WGS) entry which is preliminary data.</text>
</comment>
<sequence>QAHVRCGAGDDEIELGTCARIDDKTKQTH</sequence>
<dbReference type="EMBL" id="LAZR01066660">
    <property type="protein sequence ID" value="KKK53130.1"/>
    <property type="molecule type" value="Genomic_DNA"/>
</dbReference>
<protein>
    <submittedName>
        <fullName evidence="1">Uncharacterized protein</fullName>
    </submittedName>
</protein>
<name>A0A0F8WXF9_9ZZZZ</name>
<accession>A0A0F8WXF9</accession>